<organism evidence="2 3">
    <name type="scientific">Chitinophaga pollutisoli</name>
    <dbReference type="NCBI Taxonomy" id="3133966"/>
    <lineage>
        <taxon>Bacteria</taxon>
        <taxon>Pseudomonadati</taxon>
        <taxon>Bacteroidota</taxon>
        <taxon>Chitinophagia</taxon>
        <taxon>Chitinophagales</taxon>
        <taxon>Chitinophagaceae</taxon>
        <taxon>Chitinophaga</taxon>
    </lineage>
</organism>
<dbReference type="InterPro" id="IPR036291">
    <property type="entry name" value="NAD(P)-bd_dom_sf"/>
</dbReference>
<dbReference type="InterPro" id="IPR013154">
    <property type="entry name" value="ADH-like_N"/>
</dbReference>
<evidence type="ECO:0000313" key="2">
    <source>
        <dbReference type="EMBL" id="WZN41178.1"/>
    </source>
</evidence>
<dbReference type="Pfam" id="PF08240">
    <property type="entry name" value="ADH_N"/>
    <property type="match status" value="1"/>
</dbReference>
<accession>A0ABZ2YNV3</accession>
<dbReference type="InterPro" id="IPR050700">
    <property type="entry name" value="YIM1/Zinc_Alcohol_DH_Fams"/>
</dbReference>
<gene>
    <name evidence="2" type="ORF">WJU16_24755</name>
</gene>
<dbReference type="InterPro" id="IPR011032">
    <property type="entry name" value="GroES-like_sf"/>
</dbReference>
<proteinExistence type="predicted"/>
<dbReference type="InterPro" id="IPR020843">
    <property type="entry name" value="ER"/>
</dbReference>
<dbReference type="Gene3D" id="3.90.180.10">
    <property type="entry name" value="Medium-chain alcohol dehydrogenases, catalytic domain"/>
    <property type="match status" value="1"/>
</dbReference>
<evidence type="ECO:0000259" key="1">
    <source>
        <dbReference type="SMART" id="SM00829"/>
    </source>
</evidence>
<dbReference type="PANTHER" id="PTHR11695:SF648">
    <property type="entry name" value="ZINC-BINDING OXIDOREDUCTASE"/>
    <property type="match status" value="1"/>
</dbReference>
<name>A0ABZ2YNV3_9BACT</name>
<dbReference type="Pfam" id="PF13602">
    <property type="entry name" value="ADH_zinc_N_2"/>
    <property type="match status" value="1"/>
</dbReference>
<dbReference type="SUPFAM" id="SSF51735">
    <property type="entry name" value="NAD(P)-binding Rossmann-fold domains"/>
    <property type="match status" value="1"/>
</dbReference>
<dbReference type="EMBL" id="CP149822">
    <property type="protein sequence ID" value="WZN41178.1"/>
    <property type="molecule type" value="Genomic_DNA"/>
</dbReference>
<keyword evidence="3" id="KW-1185">Reference proteome</keyword>
<dbReference type="GO" id="GO:0016491">
    <property type="term" value="F:oxidoreductase activity"/>
    <property type="evidence" value="ECO:0007669"/>
    <property type="project" value="UniProtKB-KW"/>
</dbReference>
<sequence>MKAVAVNQFKSVPQFVELPEPAVKDGTIRIRLAAAGLNPFDWKLVDGILENTMPHVFPLILGVDGAGVVDAVGAGVKRFKPGDRIFGQMIHPPIGEGSYAEFVTVPESAAIAEAPHSIPLTEAAALPTAGMTALQLLDRSGLAEGQTLLLIGATGGVGAFILQMAKARGIHVVATVSGDEAAERVRQLGATETINYKSAPVEDQFAGGADALIDLVSPKSGFDKMLPLVKKGGHVYTTQFVADKEHLHELGLKGGNFETKGSPASLDALRDLVDNGRLTMPVDRKLPLEQAPQAIADSRASRSKGKTILVIDDSLD</sequence>
<dbReference type="Proteomes" id="UP001485459">
    <property type="component" value="Chromosome"/>
</dbReference>
<dbReference type="CDD" id="cd05289">
    <property type="entry name" value="MDR_like_2"/>
    <property type="match status" value="1"/>
</dbReference>
<dbReference type="SMART" id="SM00829">
    <property type="entry name" value="PKS_ER"/>
    <property type="match status" value="1"/>
</dbReference>
<protein>
    <submittedName>
        <fullName evidence="2">NADP-dependent oxidoreductase</fullName>
        <ecNumber evidence="2">1.-.-.-</ecNumber>
    </submittedName>
</protein>
<dbReference type="SUPFAM" id="SSF50129">
    <property type="entry name" value="GroES-like"/>
    <property type="match status" value="1"/>
</dbReference>
<keyword evidence="2" id="KW-0560">Oxidoreductase</keyword>
<dbReference type="EC" id="1.-.-.-" evidence="2"/>
<dbReference type="PANTHER" id="PTHR11695">
    <property type="entry name" value="ALCOHOL DEHYDROGENASE RELATED"/>
    <property type="match status" value="1"/>
</dbReference>
<dbReference type="RefSeq" id="WP_341836037.1">
    <property type="nucleotide sequence ID" value="NZ_CP149822.1"/>
</dbReference>
<reference evidence="3" key="1">
    <citation type="submission" date="2024-03" db="EMBL/GenBank/DDBJ databases">
        <title>Chitinophaga horti sp. nov., isolated from garden soil.</title>
        <authorList>
            <person name="Lee D.S."/>
            <person name="Han D.M."/>
            <person name="Baek J.H."/>
            <person name="Choi D.G."/>
            <person name="Jeon J.H."/>
            <person name="Jeon C.O."/>
        </authorList>
    </citation>
    <scope>NUCLEOTIDE SEQUENCE [LARGE SCALE GENOMIC DNA]</scope>
    <source>
        <strain evidence="3">GPA1</strain>
    </source>
</reference>
<dbReference type="Gene3D" id="3.40.50.720">
    <property type="entry name" value="NAD(P)-binding Rossmann-like Domain"/>
    <property type="match status" value="1"/>
</dbReference>
<evidence type="ECO:0000313" key="3">
    <source>
        <dbReference type="Proteomes" id="UP001485459"/>
    </source>
</evidence>
<feature type="domain" description="Enoyl reductase (ER)" evidence="1">
    <location>
        <begin position="11"/>
        <end position="309"/>
    </location>
</feature>